<organism evidence="2 3">
    <name type="scientific">Ophiobolus disseminans</name>
    <dbReference type="NCBI Taxonomy" id="1469910"/>
    <lineage>
        <taxon>Eukaryota</taxon>
        <taxon>Fungi</taxon>
        <taxon>Dikarya</taxon>
        <taxon>Ascomycota</taxon>
        <taxon>Pezizomycotina</taxon>
        <taxon>Dothideomycetes</taxon>
        <taxon>Pleosporomycetidae</taxon>
        <taxon>Pleosporales</taxon>
        <taxon>Pleosporineae</taxon>
        <taxon>Phaeosphaeriaceae</taxon>
        <taxon>Ophiobolus</taxon>
    </lineage>
</organism>
<evidence type="ECO:0000313" key="2">
    <source>
        <dbReference type="EMBL" id="KAF2822750.1"/>
    </source>
</evidence>
<reference evidence="2" key="1">
    <citation type="journal article" date="2020" name="Stud. Mycol.">
        <title>101 Dothideomycetes genomes: a test case for predicting lifestyles and emergence of pathogens.</title>
        <authorList>
            <person name="Haridas S."/>
            <person name="Albert R."/>
            <person name="Binder M."/>
            <person name="Bloem J."/>
            <person name="Labutti K."/>
            <person name="Salamov A."/>
            <person name="Andreopoulos B."/>
            <person name="Baker S."/>
            <person name="Barry K."/>
            <person name="Bills G."/>
            <person name="Bluhm B."/>
            <person name="Cannon C."/>
            <person name="Castanera R."/>
            <person name="Culley D."/>
            <person name="Daum C."/>
            <person name="Ezra D."/>
            <person name="Gonzalez J."/>
            <person name="Henrissat B."/>
            <person name="Kuo A."/>
            <person name="Liang C."/>
            <person name="Lipzen A."/>
            <person name="Lutzoni F."/>
            <person name="Magnuson J."/>
            <person name="Mondo S."/>
            <person name="Nolan M."/>
            <person name="Ohm R."/>
            <person name="Pangilinan J."/>
            <person name="Park H.-J."/>
            <person name="Ramirez L."/>
            <person name="Alfaro M."/>
            <person name="Sun H."/>
            <person name="Tritt A."/>
            <person name="Yoshinaga Y."/>
            <person name="Zwiers L.-H."/>
            <person name="Turgeon B."/>
            <person name="Goodwin S."/>
            <person name="Spatafora J."/>
            <person name="Crous P."/>
            <person name="Grigoriev I."/>
        </authorList>
    </citation>
    <scope>NUCLEOTIDE SEQUENCE</scope>
    <source>
        <strain evidence="2">CBS 113818</strain>
    </source>
</reference>
<sequence>MATFDPPRHRGSSFLHRHRSSSSSKSNTRTEHTKPTIFEGTDAVARNRKVAVHRIVEAHAALASGSTRQSPTSPDPVESNLMRLNEVRAFRHFLRMWDHNVAPDPEFDHVLLAYREDRDFERDAIEHFFKRIDTWHKNDEESKAVSKKANKERKKVEKHDKSGKVLKEEAASQDQLLEECTTMEGLAQLLWTLMHDQRRPLAPQLLSEYTEAMKRRYKMNS</sequence>
<accession>A0A6A6ZNT9</accession>
<proteinExistence type="predicted"/>
<feature type="region of interest" description="Disordered" evidence="1">
    <location>
        <begin position="1"/>
        <end position="39"/>
    </location>
</feature>
<protein>
    <submittedName>
        <fullName evidence="2">Uncharacterized protein</fullName>
    </submittedName>
</protein>
<gene>
    <name evidence="2" type="ORF">CC86DRAFT_71077</name>
</gene>
<name>A0A6A6ZNT9_9PLEO</name>
<evidence type="ECO:0000313" key="3">
    <source>
        <dbReference type="Proteomes" id="UP000799424"/>
    </source>
</evidence>
<dbReference type="Proteomes" id="UP000799424">
    <property type="component" value="Unassembled WGS sequence"/>
</dbReference>
<feature type="compositionally biased region" description="Basic and acidic residues" evidence="1">
    <location>
        <begin position="154"/>
        <end position="168"/>
    </location>
</feature>
<dbReference type="AlphaFoldDB" id="A0A6A6ZNT9"/>
<dbReference type="OrthoDB" id="3693896at2759"/>
<feature type="compositionally biased region" description="Basic residues" evidence="1">
    <location>
        <begin position="9"/>
        <end position="20"/>
    </location>
</feature>
<feature type="region of interest" description="Disordered" evidence="1">
    <location>
        <begin position="143"/>
        <end position="168"/>
    </location>
</feature>
<evidence type="ECO:0000256" key="1">
    <source>
        <dbReference type="SAM" id="MobiDB-lite"/>
    </source>
</evidence>
<keyword evidence="3" id="KW-1185">Reference proteome</keyword>
<dbReference type="EMBL" id="MU006233">
    <property type="protein sequence ID" value="KAF2822750.1"/>
    <property type="molecule type" value="Genomic_DNA"/>
</dbReference>